<evidence type="ECO:0000313" key="1">
    <source>
        <dbReference type="Proteomes" id="UP000887576"/>
    </source>
</evidence>
<protein>
    <submittedName>
        <fullName evidence="2">LRAT domain-containing protein</fullName>
    </submittedName>
</protein>
<organism evidence="1 2">
    <name type="scientific">Panagrolaimus sp. JU765</name>
    <dbReference type="NCBI Taxonomy" id="591449"/>
    <lineage>
        <taxon>Eukaryota</taxon>
        <taxon>Metazoa</taxon>
        <taxon>Ecdysozoa</taxon>
        <taxon>Nematoda</taxon>
        <taxon>Chromadorea</taxon>
        <taxon>Rhabditida</taxon>
        <taxon>Tylenchina</taxon>
        <taxon>Panagrolaimomorpha</taxon>
        <taxon>Panagrolaimoidea</taxon>
        <taxon>Panagrolaimidae</taxon>
        <taxon>Panagrolaimus</taxon>
    </lineage>
</organism>
<evidence type="ECO:0000313" key="2">
    <source>
        <dbReference type="WBParaSite" id="JU765_v2.g9882.t1"/>
    </source>
</evidence>
<reference evidence="2" key="1">
    <citation type="submission" date="2022-11" db="UniProtKB">
        <authorList>
            <consortium name="WormBaseParasite"/>
        </authorList>
    </citation>
    <scope>IDENTIFICATION</scope>
</reference>
<accession>A0AC34RTL1</accession>
<sequence length="318" mass="37610">MNYWEVPEPFRNHVEHVLAKEWMGDECKNHRLYGKTPIGQHYTFIITKVIYYAVILIVDEEHRDLPIHRQENVHCDYVVERHTFFTPEGAIEYRNAKHAELSEGVFEGMAFRIRKLPKDCLKYPDKYLFPGDYIQRYCAVPFGNHEGVYMGNGKVAHINNESSTASAVTVISEKSEARAIVSSLKYFLVHPDQELRVIVHCFRRKRRQDICSTAYDLVRYEYGKGQYNVLWKNFQHFASYCVLGEEYMSDEYKIELMEFDMHVAKVEKDHVYSYRISKTNPDPENPQVYTCQQCRQADRKPVCMFFLMELQISHRNTT</sequence>
<proteinExistence type="predicted"/>
<name>A0AC34RTL1_9BILA</name>
<dbReference type="Proteomes" id="UP000887576">
    <property type="component" value="Unplaced"/>
</dbReference>
<dbReference type="WBParaSite" id="JU765_v2.g9882.t1">
    <property type="protein sequence ID" value="JU765_v2.g9882.t1"/>
    <property type="gene ID" value="JU765_v2.g9882"/>
</dbReference>